<feature type="domain" description="Solute-binding protein family 5" evidence="6">
    <location>
        <begin position="84"/>
        <end position="471"/>
    </location>
</feature>
<feature type="chain" id="PRO_5031212609" evidence="5">
    <location>
        <begin position="26"/>
        <end position="561"/>
    </location>
</feature>
<dbReference type="EMBL" id="JABEQF010000011">
    <property type="protein sequence ID" value="MBB2190985.1"/>
    <property type="molecule type" value="Genomic_DNA"/>
</dbReference>
<dbReference type="GO" id="GO:0015833">
    <property type="term" value="P:peptide transport"/>
    <property type="evidence" value="ECO:0007669"/>
    <property type="project" value="TreeGrafter"/>
</dbReference>
<protein>
    <submittedName>
        <fullName evidence="7">ABC transporter substrate-binding protein</fullName>
    </submittedName>
</protein>
<name>A0A7W4JUD0_9PROT</name>
<dbReference type="InterPro" id="IPR000914">
    <property type="entry name" value="SBP_5_dom"/>
</dbReference>
<dbReference type="InterPro" id="IPR030678">
    <property type="entry name" value="Peptide/Ni-bd"/>
</dbReference>
<evidence type="ECO:0000256" key="5">
    <source>
        <dbReference type="SAM" id="SignalP"/>
    </source>
</evidence>
<evidence type="ECO:0000259" key="6">
    <source>
        <dbReference type="Pfam" id="PF00496"/>
    </source>
</evidence>
<dbReference type="PANTHER" id="PTHR30290:SF10">
    <property type="entry name" value="PERIPLASMIC OLIGOPEPTIDE-BINDING PROTEIN-RELATED"/>
    <property type="match status" value="1"/>
</dbReference>
<dbReference type="GO" id="GO:0043190">
    <property type="term" value="C:ATP-binding cassette (ABC) transporter complex"/>
    <property type="evidence" value="ECO:0007669"/>
    <property type="project" value="InterPro"/>
</dbReference>
<dbReference type="SUPFAM" id="SSF53850">
    <property type="entry name" value="Periplasmic binding protein-like II"/>
    <property type="match status" value="1"/>
</dbReference>
<gene>
    <name evidence="7" type="ORF">HLH34_13605</name>
</gene>
<dbReference type="RefSeq" id="WP_183120124.1">
    <property type="nucleotide sequence ID" value="NZ_JABEQF010000011.1"/>
</dbReference>
<dbReference type="GO" id="GO:0030288">
    <property type="term" value="C:outer membrane-bounded periplasmic space"/>
    <property type="evidence" value="ECO:0007669"/>
    <property type="project" value="UniProtKB-ARBA"/>
</dbReference>
<evidence type="ECO:0000256" key="4">
    <source>
        <dbReference type="ARBA" id="ARBA00022729"/>
    </source>
</evidence>
<comment type="similarity">
    <text evidence="2">Belongs to the bacterial solute-binding protein 5 family.</text>
</comment>
<comment type="caution">
    <text evidence="7">The sequence shown here is derived from an EMBL/GenBank/DDBJ whole genome shotgun (WGS) entry which is preliminary data.</text>
</comment>
<evidence type="ECO:0000256" key="1">
    <source>
        <dbReference type="ARBA" id="ARBA00004418"/>
    </source>
</evidence>
<dbReference type="Proteomes" id="UP000555756">
    <property type="component" value="Unassembled WGS sequence"/>
</dbReference>
<dbReference type="PIRSF" id="PIRSF002741">
    <property type="entry name" value="MppA"/>
    <property type="match status" value="1"/>
</dbReference>
<proteinExistence type="inferred from homology"/>
<dbReference type="PROSITE" id="PS51257">
    <property type="entry name" value="PROKAR_LIPOPROTEIN"/>
    <property type="match status" value="1"/>
</dbReference>
<dbReference type="GO" id="GO:1904680">
    <property type="term" value="F:peptide transmembrane transporter activity"/>
    <property type="evidence" value="ECO:0007669"/>
    <property type="project" value="TreeGrafter"/>
</dbReference>
<reference evidence="7 8" key="1">
    <citation type="submission" date="2020-04" db="EMBL/GenBank/DDBJ databases">
        <title>Description of novel Gluconacetobacter.</title>
        <authorList>
            <person name="Sombolestani A."/>
        </authorList>
    </citation>
    <scope>NUCLEOTIDE SEQUENCE [LARGE SCALE GENOMIC DNA]</scope>
    <source>
        <strain evidence="7 8">LMG 21311</strain>
    </source>
</reference>
<dbReference type="AlphaFoldDB" id="A0A7W4JUD0"/>
<comment type="subcellular location">
    <subcellularLocation>
        <location evidence="1">Periplasm</location>
    </subcellularLocation>
</comment>
<dbReference type="CDD" id="cd08506">
    <property type="entry name" value="PBP2_clavulanate_OppA2"/>
    <property type="match status" value="1"/>
</dbReference>
<evidence type="ECO:0000313" key="8">
    <source>
        <dbReference type="Proteomes" id="UP000555756"/>
    </source>
</evidence>
<keyword evidence="4 5" id="KW-0732">Signal</keyword>
<dbReference type="InterPro" id="IPR039424">
    <property type="entry name" value="SBP_5"/>
</dbReference>
<dbReference type="Pfam" id="PF00496">
    <property type="entry name" value="SBP_bac_5"/>
    <property type="match status" value="1"/>
</dbReference>
<keyword evidence="3" id="KW-0813">Transport</keyword>
<dbReference type="Gene3D" id="3.10.105.10">
    <property type="entry name" value="Dipeptide-binding Protein, Domain 3"/>
    <property type="match status" value="1"/>
</dbReference>
<dbReference type="Gene3D" id="3.40.190.10">
    <property type="entry name" value="Periplasmic binding protein-like II"/>
    <property type="match status" value="1"/>
</dbReference>
<keyword evidence="8" id="KW-1185">Reference proteome</keyword>
<evidence type="ECO:0000256" key="3">
    <source>
        <dbReference type="ARBA" id="ARBA00022448"/>
    </source>
</evidence>
<evidence type="ECO:0000256" key="2">
    <source>
        <dbReference type="ARBA" id="ARBA00005695"/>
    </source>
</evidence>
<accession>A0A7W4JUD0</accession>
<sequence>MRARRWAGLACAGAAWMAAACPAGAADPGHRGGTLRLTATVSGGSLDPQIAYEHENLQLEAPVYDGLMAFPKSGPVRPGDGDQPIPDLADGPPDIRDGGLTYVFRLRRGVRFSNGQELAAADVAATMRRIFRVNSPAAGPYFGDLVGAGPCLKGGADCTLAGGVVADAAAGTVTFHLARPDPDFLYQLAFPQAAIVPADTPGADTGNIAPPGTGPYRITSYDPDRGLRMERNPYFHAWNPVAQPDGYPDRIEYDFGLDAEAEVTAVENGQYDWMLDTPPGDRLGELGDRYTARVHISDMQVVYYMELNVRRPPFDNPAVRRALNDAIDRHAVVIHEGGPALALPSCGMLPRGLMGYDPACAYGRGASAEHPAPSWQGPDMDRARALVRASGTAGQAVSIVTQTAPVAIAIAGEVRDVLTALGYRATTRAITPTVEFSYLQNTANDVQIGFTGWESDYPAPASYLHTLFACDSFHPGSDNSLNMSGLCDPALDGAMRAASLAQMTDPARADALWRQVGRDVMAQAPVVPLVQTRRVDVVSARVGHVAVSPYYLLLIAQLWVR</sequence>
<dbReference type="PANTHER" id="PTHR30290">
    <property type="entry name" value="PERIPLASMIC BINDING COMPONENT OF ABC TRANSPORTER"/>
    <property type="match status" value="1"/>
</dbReference>
<evidence type="ECO:0000313" key="7">
    <source>
        <dbReference type="EMBL" id="MBB2190985.1"/>
    </source>
</evidence>
<organism evidence="7 8">
    <name type="scientific">Gluconacetobacter azotocaptans</name>
    <dbReference type="NCBI Taxonomy" id="142834"/>
    <lineage>
        <taxon>Bacteria</taxon>
        <taxon>Pseudomonadati</taxon>
        <taxon>Pseudomonadota</taxon>
        <taxon>Alphaproteobacteria</taxon>
        <taxon>Acetobacterales</taxon>
        <taxon>Acetobacteraceae</taxon>
        <taxon>Gluconacetobacter</taxon>
    </lineage>
</organism>
<feature type="signal peptide" evidence="5">
    <location>
        <begin position="1"/>
        <end position="25"/>
    </location>
</feature>